<dbReference type="EMBL" id="CAUYUJ010014504">
    <property type="protein sequence ID" value="CAK0842073.1"/>
    <property type="molecule type" value="Genomic_DNA"/>
</dbReference>
<comment type="caution">
    <text evidence="2">The sequence shown here is derived from an EMBL/GenBank/DDBJ whole genome shotgun (WGS) entry which is preliminary data.</text>
</comment>
<evidence type="ECO:0000313" key="2">
    <source>
        <dbReference type="EMBL" id="CAK0842073.1"/>
    </source>
</evidence>
<keyword evidence="3" id="KW-1185">Reference proteome</keyword>
<reference evidence="2" key="1">
    <citation type="submission" date="2023-10" db="EMBL/GenBank/DDBJ databases">
        <authorList>
            <person name="Chen Y."/>
            <person name="Shah S."/>
            <person name="Dougan E. K."/>
            <person name="Thang M."/>
            <person name="Chan C."/>
        </authorList>
    </citation>
    <scope>NUCLEOTIDE SEQUENCE [LARGE SCALE GENOMIC DNA]</scope>
</reference>
<feature type="chain" id="PRO_5046059619" evidence="1">
    <location>
        <begin position="29"/>
        <end position="693"/>
    </location>
</feature>
<dbReference type="Proteomes" id="UP001189429">
    <property type="component" value="Unassembled WGS sequence"/>
</dbReference>
<name>A0ABN9TA84_9DINO</name>
<sequence length="693" mass="76268">MPFGRMAPRSFGRASLIACLCVADLGRAARVTQVSSSEDAAAAAGQTANSNESARCCCTGLGKCKLLSPAELSDNWLWGGRCPRSKGYKGYDAFYPAGTYPRSCMEHASYSDLGAPPRFLQAVGGPGFAVGSSLDWEEVLQKLLGESSTTDEMRLVVSDSHGDRMDVRVLGTDPWSAERPSISSLDSFPWLMQYTSNVGLPMGQRVQVVGLVQSALSDPLAYLIPEEGTIAHRNENGTYRVLLSKGKIRDGVSIDELELVGASIPQAVEAHLEQLALVVENDDKHNGYAYIRCKSGEGESSKMTYMSDKCDGAAWCFVRNHCGGIRNGPCTKIEAPFRCQGNADMWRNKMMEGVVQCKMPSPFNTSTYKDPWLQAGVFRELYNSVDSLLSGYREGQALPLHPEGTEAEIGFMGGVFEGDGVFADQHWTPKHQAAGILNDGVSSSTSRCFEFDYSAGPEAPDPAGCRFFKETFSPLQGLSRCIQEKVQADPYPVLWEKLAYWNDQHKNMTDVARAMMTEAEEIFGQDFPKTAINMTSLEHEVRNWRKCNFRCKHMDVFSRAMEMIKRVAFKNWVGLSIDTVKATLRRKVVETRSAPFEAALPRLTDATVEALIGECFKMPSDPVATVPSNTGLGQVPLEAMLLKEAMPCVPLMWDRVEVPGPPFLPLWFSGGRPDVHTSFPKACWNPPSAVELR</sequence>
<evidence type="ECO:0000256" key="1">
    <source>
        <dbReference type="SAM" id="SignalP"/>
    </source>
</evidence>
<proteinExistence type="predicted"/>
<organism evidence="2 3">
    <name type="scientific">Prorocentrum cordatum</name>
    <dbReference type="NCBI Taxonomy" id="2364126"/>
    <lineage>
        <taxon>Eukaryota</taxon>
        <taxon>Sar</taxon>
        <taxon>Alveolata</taxon>
        <taxon>Dinophyceae</taxon>
        <taxon>Prorocentrales</taxon>
        <taxon>Prorocentraceae</taxon>
        <taxon>Prorocentrum</taxon>
    </lineage>
</organism>
<gene>
    <name evidence="2" type="ORF">PCOR1329_LOCUS37111</name>
</gene>
<accession>A0ABN9TA84</accession>
<evidence type="ECO:0000313" key="3">
    <source>
        <dbReference type="Proteomes" id="UP001189429"/>
    </source>
</evidence>
<protein>
    <submittedName>
        <fullName evidence="2">Uncharacterized protein</fullName>
    </submittedName>
</protein>
<keyword evidence="1" id="KW-0732">Signal</keyword>
<feature type="signal peptide" evidence="1">
    <location>
        <begin position="1"/>
        <end position="28"/>
    </location>
</feature>